<evidence type="ECO:0000313" key="3">
    <source>
        <dbReference type="Proteomes" id="UP000499080"/>
    </source>
</evidence>
<dbReference type="AlphaFoldDB" id="A0A4Y2QNB2"/>
<dbReference type="InterPro" id="IPR009044">
    <property type="entry name" value="ssDNA-bd_transcriptional_reg"/>
</dbReference>
<reference evidence="2 3" key="1">
    <citation type="journal article" date="2019" name="Sci. Rep.">
        <title>Orb-weaving spider Araneus ventricosus genome elucidates the spidroin gene catalogue.</title>
        <authorList>
            <person name="Kono N."/>
            <person name="Nakamura H."/>
            <person name="Ohtoshi R."/>
            <person name="Moran D.A.P."/>
            <person name="Shinohara A."/>
            <person name="Yoshida Y."/>
            <person name="Fujiwara M."/>
            <person name="Mori M."/>
            <person name="Tomita M."/>
            <person name="Arakawa K."/>
        </authorList>
    </citation>
    <scope>NUCLEOTIDE SEQUENCE [LARGE SCALE GENOMIC DNA]</scope>
</reference>
<dbReference type="EMBL" id="BGPR01014335">
    <property type="protein sequence ID" value="GBN64756.1"/>
    <property type="molecule type" value="Genomic_DNA"/>
</dbReference>
<dbReference type="GO" id="GO:0003677">
    <property type="term" value="F:DNA binding"/>
    <property type="evidence" value="ECO:0007669"/>
    <property type="project" value="InterPro"/>
</dbReference>
<dbReference type="Pfam" id="PF02229">
    <property type="entry name" value="PC4"/>
    <property type="match status" value="1"/>
</dbReference>
<dbReference type="Gene3D" id="2.30.31.10">
    <property type="entry name" value="Transcriptional Coactivator Pc4, Chain A"/>
    <property type="match status" value="1"/>
</dbReference>
<keyword evidence="3" id="KW-1185">Reference proteome</keyword>
<evidence type="ECO:0000313" key="2">
    <source>
        <dbReference type="EMBL" id="GBN64756.1"/>
    </source>
</evidence>
<dbReference type="Proteomes" id="UP000499080">
    <property type="component" value="Unassembled WGS sequence"/>
</dbReference>
<dbReference type="InterPro" id="IPR003173">
    <property type="entry name" value="PC4_C"/>
</dbReference>
<proteinExistence type="predicted"/>
<dbReference type="GO" id="GO:0006355">
    <property type="term" value="P:regulation of DNA-templated transcription"/>
    <property type="evidence" value="ECO:0007669"/>
    <property type="project" value="InterPro"/>
</dbReference>
<evidence type="ECO:0000259" key="1">
    <source>
        <dbReference type="Pfam" id="PF02229"/>
    </source>
</evidence>
<sequence>MFRAILSGNLKRKSDVPDNLSKKLCMNEQMEAGIRMDSLPKYMVHLGDGLFKLVNSFLNETRVHIRVYTTDDDGILHPSKEGVSLKPEVWSSLLTALRNFPALEDPDAVSVIKKNVCIFNNTVDSEKCVTIQRLFQRKDSGYKLVPERVVLKGDQITGLCASYSRIFEHVKTSLLTYTLGERISNEIKKYPHSGRWEGWDVDTPQGFEELTNALYKCLFDFLSQNITILSKTECIDCKNGFVFNMEIHECVNMSKQQKFVAYFEQAFYSIDWDALASKFVKLNINKPYLRWFEEDLFTELDTEKMFIKMEEMIVNENTDIPLSCFEF</sequence>
<accession>A0A4Y2QNB2</accession>
<comment type="caution">
    <text evidence="2">The sequence shown here is derived from an EMBL/GenBank/DDBJ whole genome shotgun (WGS) entry which is preliminary data.</text>
</comment>
<name>A0A4Y2QNB2_ARAVE</name>
<protein>
    <recommendedName>
        <fullName evidence="1">Transcriptional coactivator p15 (PC4) C-terminal domain-containing protein</fullName>
    </recommendedName>
</protein>
<gene>
    <name evidence="2" type="ORF">AVEN_99709_1</name>
</gene>
<feature type="domain" description="Transcriptional coactivator p15 (PC4) C-terminal" evidence="1">
    <location>
        <begin position="54"/>
        <end position="95"/>
    </location>
</feature>
<organism evidence="2 3">
    <name type="scientific">Araneus ventricosus</name>
    <name type="common">Orbweaver spider</name>
    <name type="synonym">Epeira ventricosa</name>
    <dbReference type="NCBI Taxonomy" id="182803"/>
    <lineage>
        <taxon>Eukaryota</taxon>
        <taxon>Metazoa</taxon>
        <taxon>Ecdysozoa</taxon>
        <taxon>Arthropoda</taxon>
        <taxon>Chelicerata</taxon>
        <taxon>Arachnida</taxon>
        <taxon>Araneae</taxon>
        <taxon>Araneomorphae</taxon>
        <taxon>Entelegynae</taxon>
        <taxon>Araneoidea</taxon>
        <taxon>Araneidae</taxon>
        <taxon>Araneus</taxon>
    </lineage>
</organism>
<dbReference type="OrthoDB" id="6411667at2759"/>
<dbReference type="SUPFAM" id="SSF54447">
    <property type="entry name" value="ssDNA-binding transcriptional regulator domain"/>
    <property type="match status" value="1"/>
</dbReference>